<comment type="caution">
    <text evidence="1">The sequence shown here is derived from an EMBL/GenBank/DDBJ whole genome shotgun (WGS) entry which is preliminary data.</text>
</comment>
<proteinExistence type="predicted"/>
<sequence>MRIRIEEVCLKSRCLVGCIGSAQCRRRGIELTFEQGNLLSTQWCHTKVLASPLPPSGTCKQMNAHTTHHIPFLVNHKMRSAAWCTPILPSPRPDRQTIDPNHRIGVQYGKRSVSQCRNRTHHNAYRTVHSRQSVLHDRLPPHYLGLTSSSWYCTVSIMIVEGEPRHILTWCYTTQSIPCLLFRRWLLMYDLLGSIPGA</sequence>
<name>A0AAN6T7Y8_9PEZI</name>
<dbReference type="GeneID" id="89933787"/>
<keyword evidence="2" id="KW-1185">Reference proteome</keyword>
<reference evidence="1" key="1">
    <citation type="journal article" date="2023" name="Mol. Phylogenet. Evol.">
        <title>Genome-scale phylogeny and comparative genomics of the fungal order Sordariales.</title>
        <authorList>
            <person name="Hensen N."/>
            <person name="Bonometti L."/>
            <person name="Westerberg I."/>
            <person name="Brannstrom I.O."/>
            <person name="Guillou S."/>
            <person name="Cros-Aarteil S."/>
            <person name="Calhoun S."/>
            <person name="Haridas S."/>
            <person name="Kuo A."/>
            <person name="Mondo S."/>
            <person name="Pangilinan J."/>
            <person name="Riley R."/>
            <person name="LaButti K."/>
            <person name="Andreopoulos B."/>
            <person name="Lipzen A."/>
            <person name="Chen C."/>
            <person name="Yan M."/>
            <person name="Daum C."/>
            <person name="Ng V."/>
            <person name="Clum A."/>
            <person name="Steindorff A."/>
            <person name="Ohm R.A."/>
            <person name="Martin F."/>
            <person name="Silar P."/>
            <person name="Natvig D.O."/>
            <person name="Lalanne C."/>
            <person name="Gautier V."/>
            <person name="Ament-Velasquez S.L."/>
            <person name="Kruys A."/>
            <person name="Hutchinson M.I."/>
            <person name="Powell A.J."/>
            <person name="Barry K."/>
            <person name="Miller A.N."/>
            <person name="Grigoriev I.V."/>
            <person name="Debuchy R."/>
            <person name="Gladieux P."/>
            <person name="Hiltunen Thoren M."/>
            <person name="Johannesson H."/>
        </authorList>
    </citation>
    <scope>NUCLEOTIDE SEQUENCE</scope>
    <source>
        <strain evidence="1">CBS 508.74</strain>
    </source>
</reference>
<dbReference type="RefSeq" id="XP_064665703.1">
    <property type="nucleotide sequence ID" value="XM_064809663.1"/>
</dbReference>
<evidence type="ECO:0000313" key="2">
    <source>
        <dbReference type="Proteomes" id="UP001302812"/>
    </source>
</evidence>
<dbReference type="EMBL" id="MU853365">
    <property type="protein sequence ID" value="KAK4108133.1"/>
    <property type="molecule type" value="Genomic_DNA"/>
</dbReference>
<organism evidence="1 2">
    <name type="scientific">Canariomyces notabilis</name>
    <dbReference type="NCBI Taxonomy" id="2074819"/>
    <lineage>
        <taxon>Eukaryota</taxon>
        <taxon>Fungi</taxon>
        <taxon>Dikarya</taxon>
        <taxon>Ascomycota</taxon>
        <taxon>Pezizomycotina</taxon>
        <taxon>Sordariomycetes</taxon>
        <taxon>Sordariomycetidae</taxon>
        <taxon>Sordariales</taxon>
        <taxon>Chaetomiaceae</taxon>
        <taxon>Canariomyces</taxon>
    </lineage>
</organism>
<evidence type="ECO:0000313" key="1">
    <source>
        <dbReference type="EMBL" id="KAK4108133.1"/>
    </source>
</evidence>
<dbReference type="Proteomes" id="UP001302812">
    <property type="component" value="Unassembled WGS sequence"/>
</dbReference>
<accession>A0AAN6T7Y8</accession>
<reference evidence="1" key="2">
    <citation type="submission" date="2023-05" db="EMBL/GenBank/DDBJ databases">
        <authorList>
            <consortium name="Lawrence Berkeley National Laboratory"/>
            <person name="Steindorff A."/>
            <person name="Hensen N."/>
            <person name="Bonometti L."/>
            <person name="Westerberg I."/>
            <person name="Brannstrom I.O."/>
            <person name="Guillou S."/>
            <person name="Cros-Aarteil S."/>
            <person name="Calhoun S."/>
            <person name="Haridas S."/>
            <person name="Kuo A."/>
            <person name="Mondo S."/>
            <person name="Pangilinan J."/>
            <person name="Riley R."/>
            <person name="Labutti K."/>
            <person name="Andreopoulos B."/>
            <person name="Lipzen A."/>
            <person name="Chen C."/>
            <person name="Yanf M."/>
            <person name="Daum C."/>
            <person name="Ng V."/>
            <person name="Clum A."/>
            <person name="Ohm R."/>
            <person name="Martin F."/>
            <person name="Silar P."/>
            <person name="Natvig D."/>
            <person name="Lalanne C."/>
            <person name="Gautier V."/>
            <person name="Ament-Velasquez S.L."/>
            <person name="Kruys A."/>
            <person name="Hutchinson M.I."/>
            <person name="Powell A.J."/>
            <person name="Barry K."/>
            <person name="Miller A.N."/>
            <person name="Grigoriev I.V."/>
            <person name="Debuchy R."/>
            <person name="Gladieux P."/>
            <person name="Thoren M.H."/>
            <person name="Johannesson H."/>
        </authorList>
    </citation>
    <scope>NUCLEOTIDE SEQUENCE</scope>
    <source>
        <strain evidence="1">CBS 508.74</strain>
    </source>
</reference>
<gene>
    <name evidence="1" type="ORF">N656DRAFT_440455</name>
</gene>
<protein>
    <submittedName>
        <fullName evidence="1">Uncharacterized protein</fullName>
    </submittedName>
</protein>
<dbReference type="AlphaFoldDB" id="A0AAN6T7Y8"/>